<proteinExistence type="inferred from homology"/>
<comment type="subcellular location">
    <subcellularLocation>
        <location evidence="2">Nucleus</location>
    </subcellularLocation>
</comment>
<keyword evidence="5" id="KW-0479">Metal-binding</keyword>
<keyword evidence="7" id="KW-0539">Nucleus</keyword>
<comment type="cofactor">
    <cofactor evidence="1">
        <name>a divalent metal cation</name>
        <dbReference type="ChEBI" id="CHEBI:60240"/>
    </cofactor>
</comment>
<evidence type="ECO:0000313" key="10">
    <source>
        <dbReference type="EMBL" id="KAB5535714.1"/>
    </source>
</evidence>
<protein>
    <submittedName>
        <fullName evidence="10">Uncharacterized protein</fullName>
    </submittedName>
</protein>
<dbReference type="InterPro" id="IPR027806">
    <property type="entry name" value="HARBI1_dom"/>
</dbReference>
<evidence type="ECO:0000256" key="4">
    <source>
        <dbReference type="ARBA" id="ARBA00022722"/>
    </source>
</evidence>
<gene>
    <name evidence="10" type="ORF">PHYPO_G00121170</name>
</gene>
<evidence type="ECO:0000259" key="8">
    <source>
        <dbReference type="Pfam" id="PF13359"/>
    </source>
</evidence>
<dbReference type="InterPro" id="IPR045249">
    <property type="entry name" value="HARBI1-like"/>
</dbReference>
<name>A0A5N5KZ00_PANHP</name>
<sequence>MASEEALKSVMFTLSYMLMKRRRDINNAETQRRREVQRRVRHRQYFLQRQRRMLMMLLAQGTRPITVARTRAWSNTPSSDWWERVVLTEFQPSDWLERFRMSKETFFHLCNKLKPWLARQDTCLRPALPLEKRVALVLWRLASNVEYRTIGELFGVGRSTVCKCVREVCHAIGATLRPLYLREPSEQELEDAARLFSTRWGFPHCVGAVSSLHVPIIAPATDADSYWNSRGWHSVITQGAVNGLGQFWDVCAGFPGGSEPASILQNSSLWTLGCEGRLLPQSLPRNFMGKQLGSVVLGDAGYPLQTWLLKAYDKSDNLTAGQRAFNRRLERAHAIVDEAFLRLRARWQCLLKRNDCHVDGVPAMIVACCVLHNMCEVHGDELAEEWLEAARREESPMPTHMVPVLDDDPAGEEVRELYCQYFLQQEHQQNQQEQQD</sequence>
<accession>A0A5N5KZ00</accession>
<dbReference type="GO" id="GO:0016787">
    <property type="term" value="F:hydrolase activity"/>
    <property type="evidence" value="ECO:0007669"/>
    <property type="project" value="UniProtKB-KW"/>
</dbReference>
<dbReference type="AlphaFoldDB" id="A0A5N5KZ00"/>
<evidence type="ECO:0000313" key="11">
    <source>
        <dbReference type="Proteomes" id="UP000327468"/>
    </source>
</evidence>
<evidence type="ECO:0000256" key="5">
    <source>
        <dbReference type="ARBA" id="ARBA00022723"/>
    </source>
</evidence>
<dbReference type="Pfam" id="PF13359">
    <property type="entry name" value="DDE_Tnp_4"/>
    <property type="match status" value="1"/>
</dbReference>
<feature type="domain" description="DDE Tnp4" evidence="8">
    <location>
        <begin position="211"/>
        <end position="373"/>
    </location>
</feature>
<dbReference type="GO" id="GO:0005634">
    <property type="term" value="C:nucleus"/>
    <property type="evidence" value="ECO:0007669"/>
    <property type="project" value="UniProtKB-SubCell"/>
</dbReference>
<feature type="domain" description="DUF8040" evidence="9">
    <location>
        <begin position="91"/>
        <end position="172"/>
    </location>
</feature>
<dbReference type="PANTHER" id="PTHR22930">
    <property type="match status" value="1"/>
</dbReference>
<dbReference type="GO" id="GO:0046872">
    <property type="term" value="F:metal ion binding"/>
    <property type="evidence" value="ECO:0007669"/>
    <property type="project" value="UniProtKB-KW"/>
</dbReference>
<keyword evidence="6" id="KW-0378">Hydrolase</keyword>
<organism evidence="10 11">
    <name type="scientific">Pangasianodon hypophthalmus</name>
    <name type="common">Striped catfish</name>
    <name type="synonym">Helicophagus hypophthalmus</name>
    <dbReference type="NCBI Taxonomy" id="310915"/>
    <lineage>
        <taxon>Eukaryota</taxon>
        <taxon>Metazoa</taxon>
        <taxon>Chordata</taxon>
        <taxon>Craniata</taxon>
        <taxon>Vertebrata</taxon>
        <taxon>Euteleostomi</taxon>
        <taxon>Actinopterygii</taxon>
        <taxon>Neopterygii</taxon>
        <taxon>Teleostei</taxon>
        <taxon>Ostariophysi</taxon>
        <taxon>Siluriformes</taxon>
        <taxon>Pangasiidae</taxon>
        <taxon>Pangasianodon</taxon>
    </lineage>
</organism>
<keyword evidence="4" id="KW-0540">Nuclease</keyword>
<evidence type="ECO:0000256" key="3">
    <source>
        <dbReference type="ARBA" id="ARBA00006958"/>
    </source>
</evidence>
<keyword evidence="11" id="KW-1185">Reference proteome</keyword>
<dbReference type="GO" id="GO:0004518">
    <property type="term" value="F:nuclease activity"/>
    <property type="evidence" value="ECO:0007669"/>
    <property type="project" value="UniProtKB-KW"/>
</dbReference>
<dbReference type="Proteomes" id="UP000327468">
    <property type="component" value="Chromosome 21"/>
</dbReference>
<dbReference type="EMBL" id="VFJC01000022">
    <property type="protein sequence ID" value="KAB5535714.1"/>
    <property type="molecule type" value="Genomic_DNA"/>
</dbReference>
<evidence type="ECO:0000256" key="2">
    <source>
        <dbReference type="ARBA" id="ARBA00004123"/>
    </source>
</evidence>
<comment type="caution">
    <text evidence="10">The sequence shown here is derived from an EMBL/GenBank/DDBJ whole genome shotgun (WGS) entry which is preliminary data.</text>
</comment>
<dbReference type="InterPro" id="IPR058353">
    <property type="entry name" value="DUF8040"/>
</dbReference>
<dbReference type="OrthoDB" id="2668416at2759"/>
<dbReference type="Pfam" id="PF26138">
    <property type="entry name" value="DUF8040"/>
    <property type="match status" value="1"/>
</dbReference>
<reference evidence="10 11" key="1">
    <citation type="submission" date="2019-06" db="EMBL/GenBank/DDBJ databases">
        <title>A chromosome-scale genome assembly of the striped catfish, Pangasianodon hypophthalmus.</title>
        <authorList>
            <person name="Wen M."/>
            <person name="Zahm M."/>
            <person name="Roques C."/>
            <person name="Cabau C."/>
            <person name="Klopp C."/>
            <person name="Donnadieu C."/>
            <person name="Jouanno E."/>
            <person name="Avarre J.-C."/>
            <person name="Campet M."/>
            <person name="Ha T.T.T."/>
            <person name="Dugue R."/>
            <person name="Lampietro C."/>
            <person name="Louis A."/>
            <person name="Herpin A."/>
            <person name="Echchiki A."/>
            <person name="Berthelot C."/>
            <person name="Parey E."/>
            <person name="Roest-Crollius H."/>
            <person name="Braasch I."/>
            <person name="Postlethwait J."/>
            <person name="Bobe J."/>
            <person name="Montfort J."/>
            <person name="Bouchez O."/>
            <person name="Begum T."/>
            <person name="Schartl M."/>
            <person name="Guiguen Y."/>
        </authorList>
    </citation>
    <scope>NUCLEOTIDE SEQUENCE [LARGE SCALE GENOMIC DNA]</scope>
    <source>
        <strain evidence="10 11">Indonesia</strain>
        <tissue evidence="10">Blood</tissue>
    </source>
</reference>
<dbReference type="PANTHER" id="PTHR22930:SF236">
    <property type="entry name" value="PROTEIN ALP1-LIKE-RELATED"/>
    <property type="match status" value="1"/>
</dbReference>
<evidence type="ECO:0000259" key="9">
    <source>
        <dbReference type="Pfam" id="PF26138"/>
    </source>
</evidence>
<evidence type="ECO:0000256" key="6">
    <source>
        <dbReference type="ARBA" id="ARBA00022801"/>
    </source>
</evidence>
<evidence type="ECO:0000256" key="1">
    <source>
        <dbReference type="ARBA" id="ARBA00001968"/>
    </source>
</evidence>
<evidence type="ECO:0000256" key="7">
    <source>
        <dbReference type="ARBA" id="ARBA00023242"/>
    </source>
</evidence>
<comment type="similarity">
    <text evidence="3">Belongs to the HARBI1 family.</text>
</comment>